<accession>A0ABZ2GWQ3</accession>
<organism evidence="1 2">
    <name type="scientific">Xanthomonas phage SB4</name>
    <dbReference type="NCBI Taxonomy" id="3117473"/>
    <lineage>
        <taxon>Viruses</taxon>
        <taxon>Duplodnaviria</taxon>
        <taxon>Heunggongvirae</taxon>
        <taxon>Uroviricota</taxon>
        <taxon>Caudoviricetes</taxon>
        <taxon>Autographivirales</taxon>
        <taxon>Autonotataviridae</taxon>
        <taxon>Gujervirinae</taxon>
        <taxon>Ceskevirus</taxon>
        <taxon>Ceskevirus SB4</taxon>
    </lineage>
</organism>
<name>A0ABZ2GWQ3_9CAUD</name>
<dbReference type="Proteomes" id="UP001384053">
    <property type="component" value="Segment"/>
</dbReference>
<evidence type="ECO:0000313" key="1">
    <source>
        <dbReference type="EMBL" id="WWO60284.1"/>
    </source>
</evidence>
<sequence length="137" mass="15705">MGFIDSFKRATAGLASLIGLGAKPSVTLDEVHDQQYERAVSSPQGQTYRRSTTASRRFQRDANRRYLHISKEIPEGYDFMVRMLGEREAQRWLRNMPGETYNIGINAVKRNIAALPKAERKEARRVFDRMLKDSGVK</sequence>
<protein>
    <recommendedName>
        <fullName evidence="3">HK97 gp10 family phage protein</fullName>
    </recommendedName>
</protein>
<dbReference type="EMBL" id="PP079415">
    <property type="protein sequence ID" value="WWO60284.1"/>
    <property type="molecule type" value="Genomic_DNA"/>
</dbReference>
<keyword evidence="2" id="KW-1185">Reference proteome</keyword>
<reference evidence="1 2" key="1">
    <citation type="submission" date="2024-01" db="EMBL/GenBank/DDBJ databases">
        <title>Novel lytic viruses for Xanthomonas sp. and Stenotrophomonas maltophilia.</title>
        <authorList>
            <person name="Petrzik K."/>
            <person name="Brazdova S."/>
            <person name="Sovova L."/>
            <person name="Neoralova M."/>
        </authorList>
    </citation>
    <scope>NUCLEOTIDE SEQUENCE [LARGE SCALE GENOMIC DNA]</scope>
</reference>
<proteinExistence type="predicted"/>
<evidence type="ECO:0008006" key="3">
    <source>
        <dbReference type="Google" id="ProtNLM"/>
    </source>
</evidence>
<evidence type="ECO:0000313" key="2">
    <source>
        <dbReference type="Proteomes" id="UP001384053"/>
    </source>
</evidence>